<evidence type="ECO:0000259" key="1">
    <source>
        <dbReference type="Pfam" id="PF26634"/>
    </source>
</evidence>
<organism evidence="2 3">
    <name type="scientific">Aphis craccivora</name>
    <name type="common">Cowpea aphid</name>
    <dbReference type="NCBI Taxonomy" id="307492"/>
    <lineage>
        <taxon>Eukaryota</taxon>
        <taxon>Metazoa</taxon>
        <taxon>Ecdysozoa</taxon>
        <taxon>Arthropoda</taxon>
        <taxon>Hexapoda</taxon>
        <taxon>Insecta</taxon>
        <taxon>Pterygota</taxon>
        <taxon>Neoptera</taxon>
        <taxon>Paraneoptera</taxon>
        <taxon>Hemiptera</taxon>
        <taxon>Sternorrhyncha</taxon>
        <taxon>Aphidomorpha</taxon>
        <taxon>Aphidoidea</taxon>
        <taxon>Aphididae</taxon>
        <taxon>Aphidini</taxon>
        <taxon>Aphis</taxon>
        <taxon>Aphis</taxon>
    </lineage>
</organism>
<accession>A0A6G0Y2A2</accession>
<protein>
    <recommendedName>
        <fullName evidence="1">DUF8207 domain-containing protein</fullName>
    </recommendedName>
</protein>
<reference evidence="2 3" key="1">
    <citation type="submission" date="2019-08" db="EMBL/GenBank/DDBJ databases">
        <title>Whole genome of Aphis craccivora.</title>
        <authorList>
            <person name="Voronova N.V."/>
            <person name="Shulinski R.S."/>
            <person name="Bandarenka Y.V."/>
            <person name="Zhorov D.G."/>
            <person name="Warner D."/>
        </authorList>
    </citation>
    <scope>NUCLEOTIDE SEQUENCE [LARGE SCALE GENOMIC DNA]</scope>
    <source>
        <strain evidence="2">180601</strain>
        <tissue evidence="2">Whole Body</tissue>
    </source>
</reference>
<dbReference type="InterPro" id="IPR058520">
    <property type="entry name" value="DUF8207"/>
</dbReference>
<dbReference type="Pfam" id="PF26634">
    <property type="entry name" value="DUF8207"/>
    <property type="match status" value="1"/>
</dbReference>
<feature type="domain" description="DUF8207" evidence="1">
    <location>
        <begin position="109"/>
        <end position="173"/>
    </location>
</feature>
<dbReference type="OrthoDB" id="6612390at2759"/>
<dbReference type="Proteomes" id="UP000478052">
    <property type="component" value="Unassembled WGS sequence"/>
</dbReference>
<name>A0A6G0Y2A2_APHCR</name>
<dbReference type="AlphaFoldDB" id="A0A6G0Y2A2"/>
<dbReference type="EMBL" id="VUJU01006734">
    <property type="protein sequence ID" value="KAF0747731.1"/>
    <property type="molecule type" value="Genomic_DNA"/>
</dbReference>
<sequence>MNRKKPSKHGLLLPYSIRAILVGPSGSGKTNIMYNLITHENGKSFVGKFNNLKKKKGKIMEMKRGIIESDNYFCEAFKPLIEPLINQTEKNTQCNTQPADEIKSETSDLFNKYYPWTEGLWSLLCEKEPKNTTLQDMKCYYDILKTSRVHLKADGKPKTSKFHKWTNVVKSLYDRMKNEEKQLNKEIDKINNSRTPRLTPKCDDYYVIQHYKTSVIKDISSLERWKHSEASVKLYTYNTYPADNEISNKINELIRSILNRCSSDPKRKIVKDSKK</sequence>
<keyword evidence="3" id="KW-1185">Reference proteome</keyword>
<evidence type="ECO:0000313" key="2">
    <source>
        <dbReference type="EMBL" id="KAF0747731.1"/>
    </source>
</evidence>
<comment type="caution">
    <text evidence="2">The sequence shown here is derived from an EMBL/GenBank/DDBJ whole genome shotgun (WGS) entry which is preliminary data.</text>
</comment>
<evidence type="ECO:0000313" key="3">
    <source>
        <dbReference type="Proteomes" id="UP000478052"/>
    </source>
</evidence>
<gene>
    <name evidence="2" type="ORF">FWK35_00016689</name>
</gene>
<proteinExistence type="predicted"/>